<dbReference type="SUPFAM" id="SSF48403">
    <property type="entry name" value="Ankyrin repeat"/>
    <property type="match status" value="1"/>
</dbReference>
<evidence type="ECO:0000256" key="1">
    <source>
        <dbReference type="SAM" id="MobiDB-lite"/>
    </source>
</evidence>
<sequence>MEAFIRGPEVDALEEQLLPKTEKKARATKRLFEAAEANNTDRALALLKDGADPAVEDAAQWSALQWAVVHGNAVLVKELLRYGAADHLVELQQQQQQQQQQKQQQQQLQQALVPIEAQSWQLNPKLEQLLQQEQQRRQQAKERHSNQQHKPPEEAPSAAAAAAAAAEKSSAPSPAAAAAATPQQQEQQQQERPAGDAAAAAAAATPTAAAPTAAAAAATTTSGTGQRLKGRRTFFICC</sequence>
<evidence type="ECO:0000313" key="2">
    <source>
        <dbReference type="EMBL" id="CDI77763.1"/>
    </source>
</evidence>
<dbReference type="Proteomes" id="UP000018050">
    <property type="component" value="Unassembled WGS sequence"/>
</dbReference>
<feature type="compositionally biased region" description="Basic and acidic residues" evidence="1">
    <location>
        <begin position="134"/>
        <end position="153"/>
    </location>
</feature>
<dbReference type="InterPro" id="IPR036770">
    <property type="entry name" value="Ankyrin_rpt-contain_sf"/>
</dbReference>
<dbReference type="Pfam" id="PF00023">
    <property type="entry name" value="Ank"/>
    <property type="match status" value="1"/>
</dbReference>
<dbReference type="VEuPathDB" id="ToxoDB:EAH_00026980"/>
<dbReference type="GeneID" id="25270768"/>
<dbReference type="EMBL" id="HG670740">
    <property type="protein sequence ID" value="CDI77763.1"/>
    <property type="molecule type" value="Genomic_DNA"/>
</dbReference>
<dbReference type="Gene3D" id="1.25.40.20">
    <property type="entry name" value="Ankyrin repeat-containing domain"/>
    <property type="match status" value="1"/>
</dbReference>
<name>U6GEJ6_EIMAC</name>
<accession>U6GEJ6</accession>
<gene>
    <name evidence="2" type="ORF">EAH_00026980</name>
</gene>
<feature type="compositionally biased region" description="Low complexity" evidence="1">
    <location>
        <begin position="155"/>
        <end position="221"/>
    </location>
</feature>
<dbReference type="AlphaFoldDB" id="U6GEJ6"/>
<evidence type="ECO:0000313" key="3">
    <source>
        <dbReference type="Proteomes" id="UP000018050"/>
    </source>
</evidence>
<reference evidence="2" key="1">
    <citation type="submission" date="2013-10" db="EMBL/GenBank/DDBJ databases">
        <title>Genomic analysis of the causative agents of coccidiosis in chickens.</title>
        <authorList>
            <person name="Reid A.J."/>
            <person name="Blake D."/>
            <person name="Billington K."/>
            <person name="Browne H."/>
            <person name="Dunn M."/>
            <person name="Hung S."/>
            <person name="Kawahara F."/>
            <person name="Miranda-Saavedra D."/>
            <person name="Mourier T."/>
            <person name="Nagra H."/>
            <person name="Otto T.D."/>
            <person name="Rawlings N."/>
            <person name="Sanchez A."/>
            <person name="Sanders M."/>
            <person name="Subramaniam C."/>
            <person name="Tay Y."/>
            <person name="Dear P."/>
            <person name="Doerig C."/>
            <person name="Gruber A."/>
            <person name="Parkinson J."/>
            <person name="Shirley M."/>
            <person name="Wan K.L."/>
            <person name="Berriman M."/>
            <person name="Tomley F."/>
            <person name="Pain A."/>
        </authorList>
    </citation>
    <scope>NUCLEOTIDE SEQUENCE</scope>
    <source>
        <strain evidence="2">Houghton</strain>
    </source>
</reference>
<dbReference type="RefSeq" id="XP_013251928.1">
    <property type="nucleotide sequence ID" value="XM_013396474.1"/>
</dbReference>
<feature type="region of interest" description="Disordered" evidence="1">
    <location>
        <begin position="131"/>
        <end position="226"/>
    </location>
</feature>
<organism evidence="2 3">
    <name type="scientific">Eimeria acervulina</name>
    <name type="common">Coccidian parasite</name>
    <dbReference type="NCBI Taxonomy" id="5801"/>
    <lineage>
        <taxon>Eukaryota</taxon>
        <taxon>Sar</taxon>
        <taxon>Alveolata</taxon>
        <taxon>Apicomplexa</taxon>
        <taxon>Conoidasida</taxon>
        <taxon>Coccidia</taxon>
        <taxon>Eucoccidiorida</taxon>
        <taxon>Eimeriorina</taxon>
        <taxon>Eimeriidae</taxon>
        <taxon>Eimeria</taxon>
    </lineage>
</organism>
<proteinExistence type="predicted"/>
<reference evidence="2" key="2">
    <citation type="submission" date="2013-10" db="EMBL/GenBank/DDBJ databases">
        <authorList>
            <person name="Aslett M."/>
        </authorList>
    </citation>
    <scope>NUCLEOTIDE SEQUENCE</scope>
    <source>
        <strain evidence="2">Houghton</strain>
    </source>
</reference>
<protein>
    <submittedName>
        <fullName evidence="2">Uncharacterized protein</fullName>
    </submittedName>
</protein>
<dbReference type="OrthoDB" id="348482at2759"/>
<dbReference type="InterPro" id="IPR002110">
    <property type="entry name" value="Ankyrin_rpt"/>
</dbReference>
<keyword evidence="3" id="KW-1185">Reference proteome</keyword>